<keyword evidence="1" id="KW-0812">Transmembrane</keyword>
<keyword evidence="1" id="KW-0472">Membrane</keyword>
<reference evidence="2" key="1">
    <citation type="submission" date="2015-12" db="EMBL/GenBank/DDBJ databases">
        <title>Gene expression during late stages of embryo sac development: a critical building block for successful pollen-pistil interactions.</title>
        <authorList>
            <person name="Liu Y."/>
            <person name="Joly V."/>
            <person name="Sabar M."/>
            <person name="Matton D.P."/>
        </authorList>
    </citation>
    <scope>NUCLEOTIDE SEQUENCE</scope>
</reference>
<feature type="transmembrane region" description="Helical" evidence="1">
    <location>
        <begin position="62"/>
        <end position="80"/>
    </location>
</feature>
<proteinExistence type="predicted"/>
<protein>
    <submittedName>
        <fullName evidence="2">Putative ovule protein</fullName>
    </submittedName>
</protein>
<evidence type="ECO:0000256" key="1">
    <source>
        <dbReference type="SAM" id="Phobius"/>
    </source>
</evidence>
<dbReference type="AlphaFoldDB" id="A0A0V0GVM2"/>
<accession>A0A0V0GVM2</accession>
<keyword evidence="1" id="KW-1133">Transmembrane helix</keyword>
<dbReference type="EMBL" id="GEDG01030641">
    <property type="protein sequence ID" value="JAP11817.1"/>
    <property type="molecule type" value="Transcribed_RNA"/>
</dbReference>
<organism evidence="2">
    <name type="scientific">Solanum chacoense</name>
    <name type="common">Chaco potato</name>
    <dbReference type="NCBI Taxonomy" id="4108"/>
    <lineage>
        <taxon>Eukaryota</taxon>
        <taxon>Viridiplantae</taxon>
        <taxon>Streptophyta</taxon>
        <taxon>Embryophyta</taxon>
        <taxon>Tracheophyta</taxon>
        <taxon>Spermatophyta</taxon>
        <taxon>Magnoliopsida</taxon>
        <taxon>eudicotyledons</taxon>
        <taxon>Gunneridae</taxon>
        <taxon>Pentapetalae</taxon>
        <taxon>asterids</taxon>
        <taxon>lamiids</taxon>
        <taxon>Solanales</taxon>
        <taxon>Solanaceae</taxon>
        <taxon>Solanoideae</taxon>
        <taxon>Solaneae</taxon>
        <taxon>Solanum</taxon>
    </lineage>
</organism>
<name>A0A0V0GVM2_SOLCH</name>
<feature type="transmembrane region" description="Helical" evidence="1">
    <location>
        <begin position="28"/>
        <end position="50"/>
    </location>
</feature>
<evidence type="ECO:0000313" key="2">
    <source>
        <dbReference type="EMBL" id="JAP11817.1"/>
    </source>
</evidence>
<sequence>MRSRNSCVSSYTCQGRWPNLDLKINARISSFCVLEIFSVNYLCYIYIFIICKRIPIYSFSRYVVLFLFFFLYCYCLSLQGL</sequence>